<gene>
    <name evidence="1" type="ORF">FHR36_006177</name>
</gene>
<sequence>MWLLLIFVIYTIITSPVRAAQLVQSGFVGISDAAKAVGTFMTGLVS</sequence>
<name>A0ABT1J6D6_9ACTN</name>
<evidence type="ECO:0000313" key="2">
    <source>
        <dbReference type="Proteomes" id="UP001206483"/>
    </source>
</evidence>
<accession>A0ABT1J6D6</accession>
<evidence type="ECO:0000313" key="1">
    <source>
        <dbReference type="EMBL" id="MCP2312996.1"/>
    </source>
</evidence>
<reference evidence="1 2" key="1">
    <citation type="submission" date="2022-06" db="EMBL/GenBank/DDBJ databases">
        <title>Sequencing the genomes of 1000 actinobacteria strains.</title>
        <authorList>
            <person name="Klenk H.-P."/>
        </authorList>
    </citation>
    <scope>NUCLEOTIDE SEQUENCE [LARGE SCALE GENOMIC DNA]</scope>
    <source>
        <strain evidence="1 2">DSM 41656</strain>
    </source>
</reference>
<organism evidence="1 2">
    <name type="scientific">Kitasatospora paracochleata</name>
    <dbReference type="NCBI Taxonomy" id="58354"/>
    <lineage>
        <taxon>Bacteria</taxon>
        <taxon>Bacillati</taxon>
        <taxon>Actinomycetota</taxon>
        <taxon>Actinomycetes</taxon>
        <taxon>Kitasatosporales</taxon>
        <taxon>Streptomycetaceae</taxon>
        <taxon>Kitasatospora</taxon>
    </lineage>
</organism>
<dbReference type="EMBL" id="JAMZDX010000006">
    <property type="protein sequence ID" value="MCP2312996.1"/>
    <property type="molecule type" value="Genomic_DNA"/>
</dbReference>
<dbReference type="RefSeq" id="WP_253803267.1">
    <property type="nucleotide sequence ID" value="NZ_BAAAUB010000052.1"/>
</dbReference>
<proteinExistence type="predicted"/>
<protein>
    <submittedName>
        <fullName evidence="1">Uncharacterized protein</fullName>
    </submittedName>
</protein>
<comment type="caution">
    <text evidence="1">The sequence shown here is derived from an EMBL/GenBank/DDBJ whole genome shotgun (WGS) entry which is preliminary data.</text>
</comment>
<dbReference type="Proteomes" id="UP001206483">
    <property type="component" value="Unassembled WGS sequence"/>
</dbReference>
<keyword evidence="2" id="KW-1185">Reference proteome</keyword>